<accession>A0ABY5D1T9</accession>
<organism evidence="4 5">
    <name type="scientific">Nocardiopsis exhalans</name>
    <dbReference type="NCBI Taxonomy" id="163604"/>
    <lineage>
        <taxon>Bacteria</taxon>
        <taxon>Bacillati</taxon>
        <taxon>Actinomycetota</taxon>
        <taxon>Actinomycetes</taxon>
        <taxon>Streptosporangiales</taxon>
        <taxon>Nocardiopsidaceae</taxon>
        <taxon>Nocardiopsis</taxon>
    </lineage>
</organism>
<dbReference type="InterPro" id="IPR016032">
    <property type="entry name" value="Sig_transdc_resp-reg_C-effctor"/>
</dbReference>
<evidence type="ECO:0000259" key="3">
    <source>
        <dbReference type="PROSITE" id="PS50043"/>
    </source>
</evidence>
<keyword evidence="1" id="KW-0547">Nucleotide-binding</keyword>
<evidence type="ECO:0000256" key="2">
    <source>
        <dbReference type="ARBA" id="ARBA00022840"/>
    </source>
</evidence>
<dbReference type="InterPro" id="IPR041664">
    <property type="entry name" value="AAA_16"/>
</dbReference>
<dbReference type="InterPro" id="IPR011990">
    <property type="entry name" value="TPR-like_helical_dom_sf"/>
</dbReference>
<dbReference type="PANTHER" id="PTHR16305">
    <property type="entry name" value="TESTICULAR SOLUBLE ADENYLYL CYCLASE"/>
    <property type="match status" value="1"/>
</dbReference>
<reference evidence="4" key="1">
    <citation type="submission" date="2022-06" db="EMBL/GenBank/DDBJ databases">
        <authorList>
            <person name="Ping M."/>
        </authorList>
    </citation>
    <scope>NUCLEOTIDE SEQUENCE</scope>
    <source>
        <strain evidence="4">JCM11759T</strain>
    </source>
</reference>
<dbReference type="PANTHER" id="PTHR16305:SF35">
    <property type="entry name" value="TRANSCRIPTIONAL ACTIVATOR DOMAIN"/>
    <property type="match status" value="1"/>
</dbReference>
<gene>
    <name evidence="4" type="ORF">NE857_23875</name>
</gene>
<dbReference type="PROSITE" id="PS50043">
    <property type="entry name" value="HTH_LUXR_2"/>
    <property type="match status" value="1"/>
</dbReference>
<dbReference type="EMBL" id="CP099837">
    <property type="protein sequence ID" value="USY18332.1"/>
    <property type="molecule type" value="Genomic_DNA"/>
</dbReference>
<dbReference type="Proteomes" id="UP001055940">
    <property type="component" value="Chromosome"/>
</dbReference>
<keyword evidence="2" id="KW-0067">ATP-binding</keyword>
<dbReference type="SUPFAM" id="SSF46894">
    <property type="entry name" value="C-terminal effector domain of the bipartite response regulators"/>
    <property type="match status" value="1"/>
</dbReference>
<dbReference type="CDD" id="cd06170">
    <property type="entry name" value="LuxR_C_like"/>
    <property type="match status" value="1"/>
</dbReference>
<dbReference type="SMART" id="SM00421">
    <property type="entry name" value="HTH_LUXR"/>
    <property type="match status" value="1"/>
</dbReference>
<sequence length="950" mass="102156">MPPSAFVGRQQQLDLLLSDAARASGGESRAVLLCGDAGIGKSRLLEEYLERTPMRHSALGGCLELGAEGIAFAPFTALLRQLVRVVGEGGETAGGELARLVPGLGPVRENTDDNGRARLFEAVLTFLEESALPGGLSLVIEDLHWSDASTRDLLVFLLRNLDSVPVHLVVSVRSDDLHRTHPLRRVLPELERLPRVRRVDLEPLSRNAVAEQATALRGAALDPAALELLVERSGGNPLFVESFLAAPDGGSVPDGPRELLMRRVEPLAAVTRKVLGLASMAGDRVDHGLLAEVAEASGIGEDDLDEALREAVDAQVLRATDTGYVFRHALLAEAVKGDLLPGQRVRAHRRYAQALAGGVPGLPRAEAVAQLAHHAYAAHDHPRALTAAWEAAGLARDTSAYPEHLELLERLLELWELVPDAGERLGFPYGELLLEVCRAAQIAGSMRRAVEHATEALADLDPGTEPELAARLLVARGLAFKELGRLDALDDLRAAAALLPEGHPERAAVSASTGAVLMMQGGTTEAEKVTRAAIEEARACGDRASEADALITLGSLLDSTGSEEALDLLREGIRIARDMGQDQVELRGLNNLGSGHNYRFEYEEWLVCAEEALARCVELGVFRSQGVMYVNGVVSALAALGRFAEARERLSTNPASDDLAGGRRQALIAQLAALEGDWETSRRALAEFARLLPWDTTTTVEYMSDHYTRLLLLLYGPQEQLAEAARRALEGERDFGLLSQTRFSVSGLSTTASVVWRLRRRNGPGDRELAGELAGVLLEVLAGEDWPGAPVGEMTRHACLGFLEEDPARALEHWELALSLSERARGIFRGECLYGAFWAVLESGAADRARELLGQAEALLAELGTHDIRQLSGEMRAALAETSKVLPAGLTPREAEVLVEVAKGLSNREVGERLFISAKTVSVHVTNLMGKLGVNNRTAAVARARELGLG</sequence>
<dbReference type="InterPro" id="IPR036388">
    <property type="entry name" value="WH-like_DNA-bd_sf"/>
</dbReference>
<dbReference type="Gene3D" id="1.25.40.10">
    <property type="entry name" value="Tetratricopeptide repeat domain"/>
    <property type="match status" value="1"/>
</dbReference>
<name>A0ABY5D1T9_9ACTN</name>
<dbReference type="Pfam" id="PF00196">
    <property type="entry name" value="GerE"/>
    <property type="match status" value="1"/>
</dbReference>
<protein>
    <submittedName>
        <fullName evidence="4">AAA family ATPase</fullName>
    </submittedName>
</protein>
<evidence type="ECO:0000313" key="5">
    <source>
        <dbReference type="Proteomes" id="UP001055940"/>
    </source>
</evidence>
<dbReference type="InterPro" id="IPR000792">
    <property type="entry name" value="Tscrpt_reg_LuxR_C"/>
</dbReference>
<dbReference type="InterPro" id="IPR027417">
    <property type="entry name" value="P-loop_NTPase"/>
</dbReference>
<proteinExistence type="predicted"/>
<dbReference type="SUPFAM" id="SSF52540">
    <property type="entry name" value="P-loop containing nucleoside triphosphate hydrolases"/>
    <property type="match status" value="1"/>
</dbReference>
<dbReference type="RefSeq" id="WP_254417734.1">
    <property type="nucleotide sequence ID" value="NZ_BAAAJB010000035.1"/>
</dbReference>
<evidence type="ECO:0000313" key="4">
    <source>
        <dbReference type="EMBL" id="USY18332.1"/>
    </source>
</evidence>
<dbReference type="Gene3D" id="1.10.10.10">
    <property type="entry name" value="Winged helix-like DNA-binding domain superfamily/Winged helix DNA-binding domain"/>
    <property type="match status" value="1"/>
</dbReference>
<dbReference type="PRINTS" id="PR00038">
    <property type="entry name" value="HTHLUXR"/>
</dbReference>
<dbReference type="Pfam" id="PF13191">
    <property type="entry name" value="AAA_16"/>
    <property type="match status" value="1"/>
</dbReference>
<dbReference type="PROSITE" id="PS00622">
    <property type="entry name" value="HTH_LUXR_1"/>
    <property type="match status" value="1"/>
</dbReference>
<feature type="domain" description="HTH luxR-type" evidence="3">
    <location>
        <begin position="883"/>
        <end position="948"/>
    </location>
</feature>
<dbReference type="SUPFAM" id="SSF48452">
    <property type="entry name" value="TPR-like"/>
    <property type="match status" value="1"/>
</dbReference>
<evidence type="ECO:0000256" key="1">
    <source>
        <dbReference type="ARBA" id="ARBA00022741"/>
    </source>
</evidence>
<keyword evidence="5" id="KW-1185">Reference proteome</keyword>